<dbReference type="Proteomes" id="UP000801492">
    <property type="component" value="Unassembled WGS sequence"/>
</dbReference>
<evidence type="ECO:0000256" key="10">
    <source>
        <dbReference type="ARBA" id="ARBA00045970"/>
    </source>
</evidence>
<reference evidence="12" key="1">
    <citation type="submission" date="2019-08" db="EMBL/GenBank/DDBJ databases">
        <title>The genome of the North American firefly Photinus pyralis.</title>
        <authorList>
            <consortium name="Photinus pyralis genome working group"/>
            <person name="Fallon T.R."/>
            <person name="Sander Lower S.E."/>
            <person name="Weng J.-K."/>
        </authorList>
    </citation>
    <scope>NUCLEOTIDE SEQUENCE</scope>
    <source>
        <strain evidence="12">TRF0915ILg1</strain>
        <tissue evidence="12">Whole body</tissue>
    </source>
</reference>
<evidence type="ECO:0000256" key="9">
    <source>
        <dbReference type="ARBA" id="ARBA00035304"/>
    </source>
</evidence>
<proteinExistence type="inferred from homology"/>
<dbReference type="GO" id="GO:0005681">
    <property type="term" value="C:spliceosomal complex"/>
    <property type="evidence" value="ECO:0007669"/>
    <property type="project" value="UniProtKB-KW"/>
</dbReference>
<keyword evidence="6" id="KW-0747">Spliceosome</keyword>
<feature type="region of interest" description="Disordered" evidence="11">
    <location>
        <begin position="198"/>
        <end position="231"/>
    </location>
</feature>
<evidence type="ECO:0000256" key="2">
    <source>
        <dbReference type="ARBA" id="ARBA00004496"/>
    </source>
</evidence>
<organism evidence="12 13">
    <name type="scientific">Ignelater luminosus</name>
    <name type="common">Cucubano</name>
    <name type="synonym">Pyrophorus luminosus</name>
    <dbReference type="NCBI Taxonomy" id="2038154"/>
    <lineage>
        <taxon>Eukaryota</taxon>
        <taxon>Metazoa</taxon>
        <taxon>Ecdysozoa</taxon>
        <taxon>Arthropoda</taxon>
        <taxon>Hexapoda</taxon>
        <taxon>Insecta</taxon>
        <taxon>Pterygota</taxon>
        <taxon>Neoptera</taxon>
        <taxon>Endopterygota</taxon>
        <taxon>Coleoptera</taxon>
        <taxon>Polyphaga</taxon>
        <taxon>Elateriformia</taxon>
        <taxon>Elateroidea</taxon>
        <taxon>Elateridae</taxon>
        <taxon>Agrypninae</taxon>
        <taxon>Pyrophorini</taxon>
        <taxon>Ignelater</taxon>
    </lineage>
</organism>
<dbReference type="PANTHER" id="PTHR13445:SF3">
    <property type="entry name" value="U5 SMALL NUCLEAR RIBONUCLEOPROTEIN TSSC4"/>
    <property type="match status" value="1"/>
</dbReference>
<dbReference type="GO" id="GO:0006397">
    <property type="term" value="P:mRNA processing"/>
    <property type="evidence" value="ECO:0007669"/>
    <property type="project" value="UniProtKB-KW"/>
</dbReference>
<evidence type="ECO:0000256" key="4">
    <source>
        <dbReference type="ARBA" id="ARBA00022490"/>
    </source>
</evidence>
<evidence type="ECO:0000256" key="5">
    <source>
        <dbReference type="ARBA" id="ARBA00022664"/>
    </source>
</evidence>
<evidence type="ECO:0000256" key="3">
    <source>
        <dbReference type="ARBA" id="ARBA00010362"/>
    </source>
</evidence>
<evidence type="ECO:0000313" key="13">
    <source>
        <dbReference type="Proteomes" id="UP000801492"/>
    </source>
</evidence>
<sequence>MKITEITDKSDSAKFSINSSYQGFADRQKNIFDQLNIAEHNSRNLLNNNAPMEVDDFSDTTPVTDDNLVSFERKRVRMRQFQGKESIFKKPQARPPRGILNRRLPDYQINPHKWTRYSLGDVKSEDMSERANTSAAMSFLKEMELRKSQSEELQDNQTPHKIMFKKTSRGVGNKECPSVSSFRNSKLVMPEYVVGQKKVQKQKEKKIKENSDAKEIKLGHLLEEDQDNEDV</sequence>
<keyword evidence="7" id="KW-0508">mRNA splicing</keyword>
<dbReference type="OrthoDB" id="1906282at2759"/>
<evidence type="ECO:0000256" key="11">
    <source>
        <dbReference type="SAM" id="MobiDB-lite"/>
    </source>
</evidence>
<protein>
    <recommendedName>
        <fullName evidence="9">U5 small nuclear ribonucleoprotein TSSC4</fullName>
    </recommendedName>
</protein>
<comment type="subcellular location">
    <subcellularLocation>
        <location evidence="2">Cytoplasm</location>
    </subcellularLocation>
    <subcellularLocation>
        <location evidence="1">Nucleus</location>
    </subcellularLocation>
</comment>
<gene>
    <name evidence="12" type="ORF">ILUMI_13250</name>
</gene>
<accession>A0A8K0CSQ7</accession>
<evidence type="ECO:0000256" key="1">
    <source>
        <dbReference type="ARBA" id="ARBA00004123"/>
    </source>
</evidence>
<comment type="similarity">
    <text evidence="3">Belongs to the TSSC4 family.</text>
</comment>
<name>A0A8K0CSQ7_IGNLU</name>
<comment type="function">
    <text evidence="10">Protein associated with the U5 snRNP, during its maturation and its post-splicing recycling and which is required for spliceosomal tri-snRNP complex assembly in the nucleus. Has a molecular sequestering activity and transiently hinders SNRNP200 binding sites for constitutive splicing factors that intervene later during the assembly of the spliceosome and splicing. Together with its molecular sequestering activity, may also function as a molecular adapter and placeholder, coordinating the assembly of the U5 snRNP and its association with the U4/U6 di-snRNP.</text>
</comment>
<evidence type="ECO:0000256" key="6">
    <source>
        <dbReference type="ARBA" id="ARBA00022728"/>
    </source>
</evidence>
<keyword evidence="8" id="KW-0539">Nucleus</keyword>
<evidence type="ECO:0000313" key="12">
    <source>
        <dbReference type="EMBL" id="KAF2892914.1"/>
    </source>
</evidence>
<comment type="caution">
    <text evidence="12">The sequence shown here is derived from an EMBL/GenBank/DDBJ whole genome shotgun (WGS) entry which is preliminary data.</text>
</comment>
<keyword evidence="13" id="KW-1185">Reference proteome</keyword>
<dbReference type="GO" id="GO:0008380">
    <property type="term" value="P:RNA splicing"/>
    <property type="evidence" value="ECO:0007669"/>
    <property type="project" value="UniProtKB-KW"/>
</dbReference>
<dbReference type="PANTHER" id="PTHR13445">
    <property type="entry name" value="TUMOR SUPPRESSING SUBTRANSFERABLE CANDIDATE 4 TSSC4"/>
    <property type="match status" value="1"/>
</dbReference>
<dbReference type="GO" id="GO:0005737">
    <property type="term" value="C:cytoplasm"/>
    <property type="evidence" value="ECO:0007669"/>
    <property type="project" value="UniProtKB-SubCell"/>
</dbReference>
<dbReference type="InterPro" id="IPR029338">
    <property type="entry name" value="TSSC4"/>
</dbReference>
<dbReference type="Pfam" id="PF15264">
    <property type="entry name" value="TSSC4"/>
    <property type="match status" value="1"/>
</dbReference>
<dbReference type="AlphaFoldDB" id="A0A8K0CSQ7"/>
<keyword evidence="5" id="KW-0507">mRNA processing</keyword>
<keyword evidence="4" id="KW-0963">Cytoplasm</keyword>
<evidence type="ECO:0000256" key="8">
    <source>
        <dbReference type="ARBA" id="ARBA00023242"/>
    </source>
</evidence>
<dbReference type="EMBL" id="VTPC01008357">
    <property type="protein sequence ID" value="KAF2892914.1"/>
    <property type="molecule type" value="Genomic_DNA"/>
</dbReference>
<feature type="compositionally biased region" description="Basic and acidic residues" evidence="11">
    <location>
        <begin position="206"/>
        <end position="223"/>
    </location>
</feature>
<evidence type="ECO:0000256" key="7">
    <source>
        <dbReference type="ARBA" id="ARBA00023187"/>
    </source>
</evidence>